<dbReference type="PROSITE" id="PS51257">
    <property type="entry name" value="PROKAR_LIPOPROTEIN"/>
    <property type="match status" value="1"/>
</dbReference>
<dbReference type="EMBL" id="CP107006">
    <property type="protein sequence ID" value="UYQ93112.1"/>
    <property type="molecule type" value="Genomic_DNA"/>
</dbReference>
<evidence type="ECO:0008006" key="3">
    <source>
        <dbReference type="Google" id="ProtNLM"/>
    </source>
</evidence>
<protein>
    <recommendedName>
        <fullName evidence="3">Lipoprotein</fullName>
    </recommendedName>
</protein>
<gene>
    <name evidence="1" type="ORF">MKQ68_23815</name>
</gene>
<reference evidence="1" key="1">
    <citation type="submission" date="2022-10" db="EMBL/GenBank/DDBJ databases">
        <title>Chitinophaga sp. nov., isolated from soil.</title>
        <authorList>
            <person name="Jeon C.O."/>
        </authorList>
    </citation>
    <scope>NUCLEOTIDE SEQUENCE</scope>
    <source>
        <strain evidence="1">R8</strain>
    </source>
</reference>
<name>A0ABY6J396_9BACT</name>
<evidence type="ECO:0000313" key="2">
    <source>
        <dbReference type="Proteomes" id="UP001162741"/>
    </source>
</evidence>
<dbReference type="RefSeq" id="WP_264281243.1">
    <property type="nucleotide sequence ID" value="NZ_CP107006.1"/>
</dbReference>
<evidence type="ECO:0000313" key="1">
    <source>
        <dbReference type="EMBL" id="UYQ93112.1"/>
    </source>
</evidence>
<organism evidence="1 2">
    <name type="scientific">Chitinophaga horti</name>
    <dbReference type="NCBI Taxonomy" id="2920382"/>
    <lineage>
        <taxon>Bacteria</taxon>
        <taxon>Pseudomonadati</taxon>
        <taxon>Bacteroidota</taxon>
        <taxon>Chitinophagia</taxon>
        <taxon>Chitinophagales</taxon>
        <taxon>Chitinophagaceae</taxon>
        <taxon>Chitinophaga</taxon>
    </lineage>
</organism>
<dbReference type="Proteomes" id="UP001162741">
    <property type="component" value="Chromosome"/>
</dbReference>
<keyword evidence="2" id="KW-1185">Reference proteome</keyword>
<sequence length="150" mass="16206">MRKLPVILALGVLSLAACDRDKDYPGDGACPTDLWPYKVVLTGADGKNLVYGPDAKFSPDSVNINNALSSYHKVGVRTLGDSPFVTIPQVRMPKNIFSVSVTRNGKATVHVVSFELTSPMNCYGRVKKITVEGGSACVDCKPYPTIKLPY</sequence>
<proteinExistence type="predicted"/>
<accession>A0ABY6J396</accession>